<dbReference type="Proteomes" id="UP001638806">
    <property type="component" value="Unassembled WGS sequence"/>
</dbReference>
<proteinExistence type="predicted"/>
<keyword evidence="2" id="KW-1185">Reference proteome</keyword>
<comment type="caution">
    <text evidence="1">The sequence shown here is derived from an EMBL/GenBank/DDBJ whole genome shotgun (WGS) entry which is preliminary data.</text>
</comment>
<evidence type="ECO:0000313" key="1">
    <source>
        <dbReference type="EMBL" id="KAL3961543.1"/>
    </source>
</evidence>
<gene>
    <name evidence="1" type="ORF">ACCO45_003066</name>
</gene>
<reference evidence="1" key="1">
    <citation type="submission" date="2024-12" db="EMBL/GenBank/DDBJ databases">
        <title>Comparative genomics and development of molecular markers within Purpureocillium lilacinum and among Purpureocillium species.</title>
        <authorList>
            <person name="Yeh Z.-Y."/>
            <person name="Ni N.-T."/>
            <person name="Lo P.-H."/>
            <person name="Mushyakhwo K."/>
            <person name="Lin C.-F."/>
            <person name="Nai Y.-S."/>
        </authorList>
    </citation>
    <scope>NUCLEOTIDE SEQUENCE</scope>
    <source>
        <strain evidence="1">NCHU-NPUST-175</strain>
    </source>
</reference>
<sequence>MYRAPGASRPRPEPTPTSPGGARDAWLLAAERDAAEQQRRNNALMDVYGDRSSLEALEKAVEFYEKRR</sequence>
<name>A0ACC4DZS1_PURLI</name>
<organism evidence="1 2">
    <name type="scientific">Purpureocillium lilacinum</name>
    <name type="common">Paecilomyces lilacinus</name>
    <dbReference type="NCBI Taxonomy" id="33203"/>
    <lineage>
        <taxon>Eukaryota</taxon>
        <taxon>Fungi</taxon>
        <taxon>Dikarya</taxon>
        <taxon>Ascomycota</taxon>
        <taxon>Pezizomycotina</taxon>
        <taxon>Sordariomycetes</taxon>
        <taxon>Hypocreomycetidae</taxon>
        <taxon>Hypocreales</taxon>
        <taxon>Ophiocordycipitaceae</taxon>
        <taxon>Purpureocillium</taxon>
    </lineage>
</organism>
<dbReference type="EMBL" id="JBGNUJ010000003">
    <property type="protein sequence ID" value="KAL3961543.1"/>
    <property type="molecule type" value="Genomic_DNA"/>
</dbReference>
<evidence type="ECO:0000313" key="2">
    <source>
        <dbReference type="Proteomes" id="UP001638806"/>
    </source>
</evidence>
<accession>A0ACC4DZS1</accession>
<protein>
    <submittedName>
        <fullName evidence="1">Uncharacterized protein</fullName>
    </submittedName>
</protein>